<dbReference type="InterPro" id="IPR011711">
    <property type="entry name" value="GntR_C"/>
</dbReference>
<evidence type="ECO:0000259" key="4">
    <source>
        <dbReference type="PROSITE" id="PS50949"/>
    </source>
</evidence>
<evidence type="ECO:0000313" key="5">
    <source>
        <dbReference type="EMBL" id="XAN07061.1"/>
    </source>
</evidence>
<dbReference type="Gene3D" id="1.20.120.530">
    <property type="entry name" value="GntR ligand-binding domain-like"/>
    <property type="match status" value="1"/>
</dbReference>
<dbReference type="InterPro" id="IPR036390">
    <property type="entry name" value="WH_DNA-bd_sf"/>
</dbReference>
<reference evidence="5 6" key="1">
    <citation type="submission" date="2024-04" db="EMBL/GenBank/DDBJ databases">
        <title>Isolation of an actinomycete strain from pig manure.</title>
        <authorList>
            <person name="Gong T."/>
            <person name="Yu Z."/>
            <person name="An M."/>
            <person name="Wei C."/>
            <person name="Yang W."/>
            <person name="Liu L."/>
        </authorList>
    </citation>
    <scope>NUCLEOTIDE SEQUENCE [LARGE SCALE GENOMIC DNA]</scope>
    <source>
        <strain evidence="5 6">ZF39</strain>
    </source>
</reference>
<keyword evidence="3" id="KW-0804">Transcription</keyword>
<dbReference type="Pfam" id="PF00392">
    <property type="entry name" value="GntR"/>
    <property type="match status" value="1"/>
</dbReference>
<dbReference type="InterPro" id="IPR008920">
    <property type="entry name" value="TF_FadR/GntR_C"/>
</dbReference>
<dbReference type="SUPFAM" id="SSF46785">
    <property type="entry name" value="Winged helix' DNA-binding domain"/>
    <property type="match status" value="1"/>
</dbReference>
<dbReference type="CDD" id="cd07377">
    <property type="entry name" value="WHTH_GntR"/>
    <property type="match status" value="1"/>
</dbReference>
<keyword evidence="6" id="KW-1185">Reference proteome</keyword>
<dbReference type="PANTHER" id="PTHR43537:SF5">
    <property type="entry name" value="UXU OPERON TRANSCRIPTIONAL REGULATOR"/>
    <property type="match status" value="1"/>
</dbReference>
<keyword evidence="1" id="KW-0805">Transcription regulation</keyword>
<evidence type="ECO:0000313" key="6">
    <source>
        <dbReference type="Proteomes" id="UP001442841"/>
    </source>
</evidence>
<dbReference type="SUPFAM" id="SSF48008">
    <property type="entry name" value="GntR ligand-binding domain-like"/>
    <property type="match status" value="1"/>
</dbReference>
<evidence type="ECO:0000256" key="1">
    <source>
        <dbReference type="ARBA" id="ARBA00023015"/>
    </source>
</evidence>
<evidence type="ECO:0000256" key="3">
    <source>
        <dbReference type="ARBA" id="ARBA00023163"/>
    </source>
</evidence>
<gene>
    <name evidence="5" type="ORF">AADG42_07040</name>
</gene>
<dbReference type="InterPro" id="IPR036388">
    <property type="entry name" value="WH-like_DNA-bd_sf"/>
</dbReference>
<dbReference type="InterPro" id="IPR000524">
    <property type="entry name" value="Tscrpt_reg_HTH_GntR"/>
</dbReference>
<feature type="domain" description="HTH gntR-type" evidence="4">
    <location>
        <begin position="5"/>
        <end position="73"/>
    </location>
</feature>
<keyword evidence="2" id="KW-0238">DNA-binding</keyword>
<sequence>MKRNREIPNPTTTAIKELILTRGLRPGDPMPTEAELMETLGVSRSNVREAVRTLVALDILEVRHGTGTFVGQLSLRPLVEGMVFRGVLSPGPDHTSLREVIEVRTGLDLSLAPRIVERLAGQESADLRSCVDEMTTLAARNEPFGEPDRRFHLLLAQRLGNGLYGQLVAAFFDIHGAVAPSLGVAAQQDLDRTAAAHARLLDAAIAGDLDRYRAAVLDHYEPLLRVLDTTETALLDPAKGA</sequence>
<accession>A0ABZ3FLY9</accession>
<dbReference type="EMBL" id="CP154795">
    <property type="protein sequence ID" value="XAN07061.1"/>
    <property type="molecule type" value="Genomic_DNA"/>
</dbReference>
<protein>
    <submittedName>
        <fullName evidence="5">GntR family transcriptional regulator</fullName>
    </submittedName>
</protein>
<dbReference type="PROSITE" id="PS50949">
    <property type="entry name" value="HTH_GNTR"/>
    <property type="match status" value="1"/>
</dbReference>
<dbReference type="PANTHER" id="PTHR43537">
    <property type="entry name" value="TRANSCRIPTIONAL REGULATOR, GNTR FAMILY"/>
    <property type="match status" value="1"/>
</dbReference>
<dbReference type="SMART" id="SM00345">
    <property type="entry name" value="HTH_GNTR"/>
    <property type="match status" value="1"/>
</dbReference>
<dbReference type="SMART" id="SM00895">
    <property type="entry name" value="FCD"/>
    <property type="match status" value="1"/>
</dbReference>
<dbReference type="Gene3D" id="1.10.10.10">
    <property type="entry name" value="Winged helix-like DNA-binding domain superfamily/Winged helix DNA-binding domain"/>
    <property type="match status" value="1"/>
</dbReference>
<proteinExistence type="predicted"/>
<dbReference type="Pfam" id="PF07729">
    <property type="entry name" value="FCD"/>
    <property type="match status" value="1"/>
</dbReference>
<dbReference type="RefSeq" id="WP_425308515.1">
    <property type="nucleotide sequence ID" value="NZ_CP154795.1"/>
</dbReference>
<name>A0ABZ3FLY9_9ACTN</name>
<dbReference type="Proteomes" id="UP001442841">
    <property type="component" value="Chromosome"/>
</dbReference>
<dbReference type="PRINTS" id="PR00035">
    <property type="entry name" value="HTHGNTR"/>
</dbReference>
<organism evidence="5 6">
    <name type="scientific">Ammonicoccus fulvus</name>
    <dbReference type="NCBI Taxonomy" id="3138240"/>
    <lineage>
        <taxon>Bacteria</taxon>
        <taxon>Bacillati</taxon>
        <taxon>Actinomycetota</taxon>
        <taxon>Actinomycetes</taxon>
        <taxon>Propionibacteriales</taxon>
        <taxon>Propionibacteriaceae</taxon>
        <taxon>Ammonicoccus</taxon>
    </lineage>
</organism>
<evidence type="ECO:0000256" key="2">
    <source>
        <dbReference type="ARBA" id="ARBA00023125"/>
    </source>
</evidence>